<dbReference type="Proteomes" id="UP001187471">
    <property type="component" value="Unassembled WGS sequence"/>
</dbReference>
<evidence type="ECO:0000313" key="3">
    <source>
        <dbReference type="EMBL" id="KAK2979109.1"/>
    </source>
</evidence>
<dbReference type="InterPro" id="IPR007321">
    <property type="entry name" value="Transposase_28"/>
</dbReference>
<sequence length="302" mass="33375">MSSTSSSNSSSSSTSSRESESESRSSQVDTSTSRSRVGTSNPQASTLFPRKDALGDIKDEEPTNYSTNLETSVYKGQIRSGYRLPMHPFAVAFLNYYKMGSDQLVPNGWRKLVGLIYLVQTSAYQVAVHDFMRLYLEVCFLKNVARIVGWYYIHNKVRVIKEGPKSNKGWHFSPRTAAWGLIPPTPTAPIASTPVVESLVDLRGRAPELVTGTPSSRTPSKGGKGKLLGLLQKASKGKRKEVAGEGYPPVIKKSRALIPPTPRLVIEDLPIDKDPIFSSKMDDQEGRFWHAELTYLRSTFGS</sequence>
<protein>
    <recommendedName>
        <fullName evidence="2">Transposase (putative) gypsy type domain-containing protein</fullName>
    </recommendedName>
</protein>
<evidence type="ECO:0000256" key="1">
    <source>
        <dbReference type="SAM" id="MobiDB-lite"/>
    </source>
</evidence>
<accession>A0AA88UBY5</accession>
<keyword evidence="4" id="KW-1185">Reference proteome</keyword>
<organism evidence="3 4">
    <name type="scientific">Escallonia rubra</name>
    <dbReference type="NCBI Taxonomy" id="112253"/>
    <lineage>
        <taxon>Eukaryota</taxon>
        <taxon>Viridiplantae</taxon>
        <taxon>Streptophyta</taxon>
        <taxon>Embryophyta</taxon>
        <taxon>Tracheophyta</taxon>
        <taxon>Spermatophyta</taxon>
        <taxon>Magnoliopsida</taxon>
        <taxon>eudicotyledons</taxon>
        <taxon>Gunneridae</taxon>
        <taxon>Pentapetalae</taxon>
        <taxon>asterids</taxon>
        <taxon>campanulids</taxon>
        <taxon>Escalloniales</taxon>
        <taxon>Escalloniaceae</taxon>
        <taxon>Escallonia</taxon>
    </lineage>
</organism>
<feature type="compositionally biased region" description="Basic and acidic residues" evidence="1">
    <location>
        <begin position="49"/>
        <end position="61"/>
    </location>
</feature>
<feature type="domain" description="Transposase (putative) gypsy type" evidence="2">
    <location>
        <begin position="77"/>
        <end position="135"/>
    </location>
</feature>
<feature type="compositionally biased region" description="Low complexity" evidence="1">
    <location>
        <begin position="24"/>
        <end position="36"/>
    </location>
</feature>
<evidence type="ECO:0000313" key="4">
    <source>
        <dbReference type="Proteomes" id="UP001187471"/>
    </source>
</evidence>
<dbReference type="EMBL" id="JAVXUO010001797">
    <property type="protein sequence ID" value="KAK2979109.1"/>
    <property type="molecule type" value="Genomic_DNA"/>
</dbReference>
<evidence type="ECO:0000259" key="2">
    <source>
        <dbReference type="Pfam" id="PF04195"/>
    </source>
</evidence>
<feature type="compositionally biased region" description="Low complexity" evidence="1">
    <location>
        <begin position="1"/>
        <end position="16"/>
    </location>
</feature>
<dbReference type="AlphaFoldDB" id="A0AA88UBY5"/>
<proteinExistence type="predicted"/>
<dbReference type="Pfam" id="PF04195">
    <property type="entry name" value="Transposase_28"/>
    <property type="match status" value="1"/>
</dbReference>
<gene>
    <name evidence="3" type="ORF">RJ640_022104</name>
</gene>
<name>A0AA88UBY5_9ASTE</name>
<reference evidence="3" key="1">
    <citation type="submission" date="2022-12" db="EMBL/GenBank/DDBJ databases">
        <title>Draft genome assemblies for two species of Escallonia (Escalloniales).</title>
        <authorList>
            <person name="Chanderbali A."/>
            <person name="Dervinis C."/>
            <person name="Anghel I."/>
            <person name="Soltis D."/>
            <person name="Soltis P."/>
            <person name="Zapata F."/>
        </authorList>
    </citation>
    <scope>NUCLEOTIDE SEQUENCE</scope>
    <source>
        <strain evidence="3">UCBG92.1500</strain>
        <tissue evidence="3">Leaf</tissue>
    </source>
</reference>
<feature type="region of interest" description="Disordered" evidence="1">
    <location>
        <begin position="1"/>
        <end position="63"/>
    </location>
</feature>
<comment type="caution">
    <text evidence="3">The sequence shown here is derived from an EMBL/GenBank/DDBJ whole genome shotgun (WGS) entry which is preliminary data.</text>
</comment>
<feature type="compositionally biased region" description="Polar residues" evidence="1">
    <location>
        <begin position="37"/>
        <end position="46"/>
    </location>
</feature>